<dbReference type="PANTHER" id="PTHR43255">
    <property type="entry name" value="IRON-SULFUR-BINDING OXIDOREDUCTASE FADF-RELATED-RELATED"/>
    <property type="match status" value="1"/>
</dbReference>
<dbReference type="PROSITE" id="PS51379">
    <property type="entry name" value="4FE4S_FER_2"/>
    <property type="match status" value="1"/>
</dbReference>
<evidence type="ECO:0000313" key="8">
    <source>
        <dbReference type="Proteomes" id="UP000649604"/>
    </source>
</evidence>
<protein>
    <submittedName>
        <fullName evidence="7">(Fe-S)-binding protein</fullName>
    </submittedName>
</protein>
<dbReference type="InterPro" id="IPR004017">
    <property type="entry name" value="Cys_rich_dom"/>
</dbReference>
<gene>
    <name evidence="7" type="ORF">GF339_14675</name>
</gene>
<reference evidence="7" key="1">
    <citation type="submission" date="2019-11" db="EMBL/GenBank/DDBJ databases">
        <title>Microbial mats filling the niche in hypersaline microbial mats.</title>
        <authorList>
            <person name="Wong H.L."/>
            <person name="Macleod F.I."/>
            <person name="White R.A. III"/>
            <person name="Burns B.P."/>
        </authorList>
    </citation>
    <scope>NUCLEOTIDE SEQUENCE</scope>
    <source>
        <strain evidence="7">Rbin_158</strain>
    </source>
</reference>
<evidence type="ECO:0000256" key="5">
    <source>
        <dbReference type="ARBA" id="ARBA00023014"/>
    </source>
</evidence>
<comment type="caution">
    <text evidence="7">The sequence shown here is derived from an EMBL/GenBank/DDBJ whole genome shotgun (WGS) entry which is preliminary data.</text>
</comment>
<dbReference type="GO" id="GO:0005886">
    <property type="term" value="C:plasma membrane"/>
    <property type="evidence" value="ECO:0007669"/>
    <property type="project" value="TreeGrafter"/>
</dbReference>
<keyword evidence="3" id="KW-0560">Oxidoreductase</keyword>
<dbReference type="InterPro" id="IPR009051">
    <property type="entry name" value="Helical_ferredxn"/>
</dbReference>
<evidence type="ECO:0000259" key="6">
    <source>
        <dbReference type="PROSITE" id="PS51379"/>
    </source>
</evidence>
<dbReference type="InterPro" id="IPR017900">
    <property type="entry name" value="4Fe4S_Fe_S_CS"/>
</dbReference>
<dbReference type="PROSITE" id="PS00198">
    <property type="entry name" value="4FE4S_FER_1"/>
    <property type="match status" value="1"/>
</dbReference>
<dbReference type="InterPro" id="IPR017896">
    <property type="entry name" value="4Fe4S_Fe-S-bd"/>
</dbReference>
<evidence type="ECO:0000256" key="1">
    <source>
        <dbReference type="ARBA" id="ARBA00022485"/>
    </source>
</evidence>
<feature type="domain" description="4Fe-4S ferredoxin-type" evidence="6">
    <location>
        <begin position="23"/>
        <end position="52"/>
    </location>
</feature>
<dbReference type="GO" id="GO:0051539">
    <property type="term" value="F:4 iron, 4 sulfur cluster binding"/>
    <property type="evidence" value="ECO:0007669"/>
    <property type="project" value="UniProtKB-KW"/>
</dbReference>
<dbReference type="GO" id="GO:0046872">
    <property type="term" value="F:metal ion binding"/>
    <property type="evidence" value="ECO:0007669"/>
    <property type="project" value="UniProtKB-KW"/>
</dbReference>
<accession>A0A9D5Q715</accession>
<dbReference type="Gene3D" id="1.10.1060.10">
    <property type="entry name" value="Alpha-helical ferredoxin"/>
    <property type="match status" value="1"/>
</dbReference>
<evidence type="ECO:0000256" key="3">
    <source>
        <dbReference type="ARBA" id="ARBA00023002"/>
    </source>
</evidence>
<keyword evidence="1" id="KW-0004">4Fe-4S</keyword>
<keyword evidence="2" id="KW-0479">Metal-binding</keyword>
<evidence type="ECO:0000256" key="2">
    <source>
        <dbReference type="ARBA" id="ARBA00022723"/>
    </source>
</evidence>
<dbReference type="AlphaFoldDB" id="A0A9D5Q715"/>
<dbReference type="Pfam" id="PF02754">
    <property type="entry name" value="CCG"/>
    <property type="match status" value="2"/>
</dbReference>
<dbReference type="EMBL" id="WJJP01000476">
    <property type="protein sequence ID" value="MBD3325827.1"/>
    <property type="molecule type" value="Genomic_DNA"/>
</dbReference>
<dbReference type="Pfam" id="PF13534">
    <property type="entry name" value="Fer4_17"/>
    <property type="match status" value="1"/>
</dbReference>
<proteinExistence type="predicted"/>
<sequence>MDKNQKKERQDMPTTLPDYYSQEKARVLEQCVQCGVCARKCPIVPYTELRDVNPREIQRRVIEFLQTGTPDDIVFTRAFACMQCFQCVAHDCPCGLNPLHIHEIIRWEYRRQGMLDAYTDPQASDSTHRVLASIQVSQAEYARLSTPTKPAPSRYVFFPGCNVYFQPEKILTALDLLDLIAEDYAFVPGLDLCCGNVCIYSGDIEKAETRTKEFLETLTAYQPEVVILWCSTCQSRWKTTLSHLTNLPFEMISFPQFLAKHLARLPFKQKLVKTVTLHEACKAAFTGVDLTGARDVLRQIPGIELREMPRHGEKTVCCGGGAMNFFPESFARFRDDRLREAAHTQAEVLADVCHFCHEVFIAQEAHYPYAITNYVTLVAEALDIARKDTFKTYKQWGDPERILADAAPHIAGSPYSADTIRTVVETVFSPEGNRSE</sequence>
<dbReference type="PANTHER" id="PTHR43255:SF1">
    <property type="entry name" value="IRON-SULFUR-BINDING OXIDOREDUCTASE FADF-RELATED"/>
    <property type="match status" value="1"/>
</dbReference>
<dbReference type="InterPro" id="IPR051460">
    <property type="entry name" value="HdrC_iron-sulfur_subunit"/>
</dbReference>
<organism evidence="7 8">
    <name type="scientific">candidate division KSB3 bacterium</name>
    <dbReference type="NCBI Taxonomy" id="2044937"/>
    <lineage>
        <taxon>Bacteria</taxon>
        <taxon>candidate division KSB3</taxon>
    </lineage>
</organism>
<dbReference type="GO" id="GO:0016491">
    <property type="term" value="F:oxidoreductase activity"/>
    <property type="evidence" value="ECO:0007669"/>
    <property type="project" value="UniProtKB-KW"/>
</dbReference>
<keyword evidence="5" id="KW-0411">Iron-sulfur</keyword>
<evidence type="ECO:0000313" key="7">
    <source>
        <dbReference type="EMBL" id="MBD3325827.1"/>
    </source>
</evidence>
<dbReference type="Proteomes" id="UP000649604">
    <property type="component" value="Unassembled WGS sequence"/>
</dbReference>
<name>A0A9D5Q715_9BACT</name>
<evidence type="ECO:0000256" key="4">
    <source>
        <dbReference type="ARBA" id="ARBA00023004"/>
    </source>
</evidence>
<keyword evidence="4" id="KW-0408">Iron</keyword>
<dbReference type="SUPFAM" id="SSF46548">
    <property type="entry name" value="alpha-helical ferredoxin"/>
    <property type="match status" value="1"/>
</dbReference>